<accession>A0ABS3BF32</accession>
<keyword evidence="1" id="KW-0472">Membrane</keyword>
<reference evidence="2 3" key="1">
    <citation type="submission" date="2021-02" db="EMBL/GenBank/DDBJ databases">
        <title>PHA producing bacteria isolated from coastal sediment in Guangdong, Shenzhen.</title>
        <authorList>
            <person name="Zheng W."/>
            <person name="Yu S."/>
            <person name="Huang Y."/>
        </authorList>
    </citation>
    <scope>NUCLEOTIDE SEQUENCE [LARGE SCALE GENOMIC DNA]</scope>
    <source>
        <strain evidence="2 3">TN21-5</strain>
    </source>
</reference>
<feature type="transmembrane region" description="Helical" evidence="1">
    <location>
        <begin position="38"/>
        <end position="61"/>
    </location>
</feature>
<evidence type="ECO:0000313" key="3">
    <source>
        <dbReference type="Proteomes" id="UP000664344"/>
    </source>
</evidence>
<keyword evidence="3" id="KW-1185">Reference proteome</keyword>
<evidence type="ECO:0000256" key="1">
    <source>
        <dbReference type="SAM" id="Phobius"/>
    </source>
</evidence>
<sequence>MKQYKIFTHPSGLQEAVKQGWSWPGFCFSGFWALDKKMWGLAALILVGGVSMAVIFLVIMPLETAKLVANLAALGIAIAIGNNGNQLREENLRSRGFDTDGEMVEAENPDEAIANFLGSETSAVA</sequence>
<dbReference type="InterPro" id="IPR024399">
    <property type="entry name" value="DUF2628"/>
</dbReference>
<organism evidence="2 3">
    <name type="scientific">Marinobacter daepoensis</name>
    <dbReference type="NCBI Taxonomy" id="262077"/>
    <lineage>
        <taxon>Bacteria</taxon>
        <taxon>Pseudomonadati</taxon>
        <taxon>Pseudomonadota</taxon>
        <taxon>Gammaproteobacteria</taxon>
        <taxon>Pseudomonadales</taxon>
        <taxon>Marinobacteraceae</taxon>
        <taxon>Marinobacter</taxon>
    </lineage>
</organism>
<dbReference type="Proteomes" id="UP000664344">
    <property type="component" value="Unassembled WGS sequence"/>
</dbReference>
<comment type="caution">
    <text evidence="2">The sequence shown here is derived from an EMBL/GenBank/DDBJ whole genome shotgun (WGS) entry which is preliminary data.</text>
</comment>
<gene>
    <name evidence="2" type="ORF">JYP53_08465</name>
</gene>
<dbReference type="EMBL" id="JAFKDB010000012">
    <property type="protein sequence ID" value="MBN7769930.1"/>
    <property type="molecule type" value="Genomic_DNA"/>
</dbReference>
<keyword evidence="1" id="KW-1133">Transmembrane helix</keyword>
<keyword evidence="1" id="KW-0812">Transmembrane</keyword>
<name>A0ABS3BF32_9GAMM</name>
<proteinExistence type="predicted"/>
<dbReference type="Pfam" id="PF10947">
    <property type="entry name" value="DUF2628"/>
    <property type="match status" value="1"/>
</dbReference>
<protein>
    <submittedName>
        <fullName evidence="2">DUF2628 domain-containing protein</fullName>
    </submittedName>
</protein>
<evidence type="ECO:0000313" key="2">
    <source>
        <dbReference type="EMBL" id="MBN7769930.1"/>
    </source>
</evidence>
<dbReference type="RefSeq" id="WP_206557310.1">
    <property type="nucleotide sequence ID" value="NZ_JAFKDB010000012.1"/>
</dbReference>